<organism evidence="3 4">
    <name type="scientific">Stentor coeruleus</name>
    <dbReference type="NCBI Taxonomy" id="5963"/>
    <lineage>
        <taxon>Eukaryota</taxon>
        <taxon>Sar</taxon>
        <taxon>Alveolata</taxon>
        <taxon>Ciliophora</taxon>
        <taxon>Postciliodesmatophora</taxon>
        <taxon>Heterotrichea</taxon>
        <taxon>Heterotrichida</taxon>
        <taxon>Stentoridae</taxon>
        <taxon>Stentor</taxon>
    </lineage>
</organism>
<dbReference type="Proteomes" id="UP000187209">
    <property type="component" value="Unassembled WGS sequence"/>
</dbReference>
<keyword evidence="4" id="KW-1185">Reference proteome</keyword>
<gene>
    <name evidence="3" type="ORF">SteCoe_17327</name>
</gene>
<dbReference type="AlphaFoldDB" id="A0A1R2BZF0"/>
<name>A0A1R2BZF0_9CILI</name>
<dbReference type="InterPro" id="IPR036641">
    <property type="entry name" value="HPT_dom_sf"/>
</dbReference>
<dbReference type="CDD" id="cd00088">
    <property type="entry name" value="HPT"/>
    <property type="match status" value="1"/>
</dbReference>
<feature type="modified residue" description="Phosphohistidine" evidence="1">
    <location>
        <position position="56"/>
    </location>
</feature>
<dbReference type="OrthoDB" id="323616at2759"/>
<dbReference type="Pfam" id="PF01627">
    <property type="entry name" value="Hpt"/>
    <property type="match status" value="1"/>
</dbReference>
<accession>A0A1R2BZF0</accession>
<evidence type="ECO:0000313" key="4">
    <source>
        <dbReference type="Proteomes" id="UP000187209"/>
    </source>
</evidence>
<proteinExistence type="predicted"/>
<dbReference type="PROSITE" id="PS50894">
    <property type="entry name" value="HPT"/>
    <property type="match status" value="1"/>
</dbReference>
<comment type="caution">
    <text evidence="3">The sequence shown here is derived from an EMBL/GenBank/DDBJ whole genome shotgun (WGS) entry which is preliminary data.</text>
</comment>
<dbReference type="InterPro" id="IPR008207">
    <property type="entry name" value="Sig_transdc_His_kin_Hpt_dom"/>
</dbReference>
<evidence type="ECO:0000313" key="3">
    <source>
        <dbReference type="EMBL" id="OMJ82057.1"/>
    </source>
</evidence>
<sequence length="187" mass="21849">MEENTFINFEEGRKFLANEHLFFLKRFYEIDLQASKKSVLIAFEKKDWNELKRCAHSLKGTSSYIGAQTCRKLSENLQLICAESSISEEKITDSTNQLVQHLDGLYRYLRHYFNPVEIVVPSRTKSDYKIESPLTDDLKEELPTLTIKKLVPPVPRVTIIESAHVYDDDDEIDAYEELNKQWRCVIV</sequence>
<dbReference type="GO" id="GO:0000160">
    <property type="term" value="P:phosphorelay signal transduction system"/>
    <property type="evidence" value="ECO:0007669"/>
    <property type="project" value="InterPro"/>
</dbReference>
<evidence type="ECO:0000259" key="2">
    <source>
        <dbReference type="PROSITE" id="PS50894"/>
    </source>
</evidence>
<reference evidence="3 4" key="1">
    <citation type="submission" date="2016-11" db="EMBL/GenBank/DDBJ databases">
        <title>The macronuclear genome of Stentor coeruleus: a giant cell with tiny introns.</title>
        <authorList>
            <person name="Slabodnick M."/>
            <person name="Ruby J.G."/>
            <person name="Reiff S.B."/>
            <person name="Swart E.C."/>
            <person name="Gosai S."/>
            <person name="Prabakaran S."/>
            <person name="Witkowska E."/>
            <person name="Larue G.E."/>
            <person name="Fisher S."/>
            <person name="Freeman R.M."/>
            <person name="Gunawardena J."/>
            <person name="Chu W."/>
            <person name="Stover N.A."/>
            <person name="Gregory B.D."/>
            <person name="Nowacki M."/>
            <person name="Derisi J."/>
            <person name="Roy S.W."/>
            <person name="Marshall W.F."/>
            <person name="Sood P."/>
        </authorList>
    </citation>
    <scope>NUCLEOTIDE SEQUENCE [LARGE SCALE GENOMIC DNA]</scope>
    <source>
        <strain evidence="3">WM001</strain>
    </source>
</reference>
<evidence type="ECO:0000256" key="1">
    <source>
        <dbReference type="PROSITE-ProRule" id="PRU00110"/>
    </source>
</evidence>
<keyword evidence="1" id="KW-0597">Phosphoprotein</keyword>
<dbReference type="Gene3D" id="1.20.120.160">
    <property type="entry name" value="HPT domain"/>
    <property type="match status" value="1"/>
</dbReference>
<protein>
    <recommendedName>
        <fullName evidence="2">HPt domain-containing protein</fullName>
    </recommendedName>
</protein>
<dbReference type="EMBL" id="MPUH01000355">
    <property type="protein sequence ID" value="OMJ82057.1"/>
    <property type="molecule type" value="Genomic_DNA"/>
</dbReference>
<dbReference type="SUPFAM" id="SSF47226">
    <property type="entry name" value="Histidine-containing phosphotransfer domain, HPT domain"/>
    <property type="match status" value="1"/>
</dbReference>
<feature type="domain" description="HPt" evidence="2">
    <location>
        <begin position="17"/>
        <end position="112"/>
    </location>
</feature>